<organism evidence="2 3">
    <name type="scientific">Cordylochernes scorpioides</name>
    <dbReference type="NCBI Taxonomy" id="51811"/>
    <lineage>
        <taxon>Eukaryota</taxon>
        <taxon>Metazoa</taxon>
        <taxon>Ecdysozoa</taxon>
        <taxon>Arthropoda</taxon>
        <taxon>Chelicerata</taxon>
        <taxon>Arachnida</taxon>
        <taxon>Pseudoscorpiones</taxon>
        <taxon>Cheliferoidea</taxon>
        <taxon>Chernetidae</taxon>
        <taxon>Cordylochernes</taxon>
    </lineage>
</organism>
<sequence length="92" mass="10792">MTLSRKRRKCYMFFVDLKKAFDTVPHSLLWRKLLLYTQGGPCPARWIRKVKSNNLNQPVRERPGREGPDKKPINRAYLVVDSRMATASLDCR</sequence>
<gene>
    <name evidence="2" type="ORF">LAZ67_3004158</name>
</gene>
<protein>
    <recommendedName>
        <fullName evidence="1">Reverse transcriptase domain-containing protein</fullName>
    </recommendedName>
</protein>
<dbReference type="EMBL" id="CP092865">
    <property type="protein sequence ID" value="UYV65383.1"/>
    <property type="molecule type" value="Genomic_DNA"/>
</dbReference>
<dbReference type="PROSITE" id="PS50878">
    <property type="entry name" value="RT_POL"/>
    <property type="match status" value="1"/>
</dbReference>
<name>A0ABY6KC00_9ARAC</name>
<dbReference type="Proteomes" id="UP001235939">
    <property type="component" value="Chromosome 03"/>
</dbReference>
<accession>A0ABY6KC00</accession>
<evidence type="ECO:0000259" key="1">
    <source>
        <dbReference type="PROSITE" id="PS50878"/>
    </source>
</evidence>
<dbReference type="InterPro" id="IPR000477">
    <property type="entry name" value="RT_dom"/>
</dbReference>
<evidence type="ECO:0000313" key="3">
    <source>
        <dbReference type="Proteomes" id="UP001235939"/>
    </source>
</evidence>
<evidence type="ECO:0000313" key="2">
    <source>
        <dbReference type="EMBL" id="UYV65383.1"/>
    </source>
</evidence>
<feature type="domain" description="Reverse transcriptase" evidence="1">
    <location>
        <begin position="1"/>
        <end position="92"/>
    </location>
</feature>
<proteinExistence type="predicted"/>
<reference evidence="2 3" key="1">
    <citation type="submission" date="2022-01" db="EMBL/GenBank/DDBJ databases">
        <title>A chromosomal length assembly of Cordylochernes scorpioides.</title>
        <authorList>
            <person name="Zeh D."/>
            <person name="Zeh J."/>
        </authorList>
    </citation>
    <scope>NUCLEOTIDE SEQUENCE [LARGE SCALE GENOMIC DNA]</scope>
    <source>
        <strain evidence="2">IN4F17</strain>
        <tissue evidence="2">Whole Body</tissue>
    </source>
</reference>
<keyword evidence="3" id="KW-1185">Reference proteome</keyword>